<accession>A0A2N5W2V2</accession>
<evidence type="ECO:0000313" key="3">
    <source>
        <dbReference type="Proteomes" id="UP000235388"/>
    </source>
</evidence>
<keyword evidence="3" id="KW-1185">Reference proteome</keyword>
<dbReference type="Proteomes" id="UP000235388">
    <property type="component" value="Unassembled WGS sequence"/>
</dbReference>
<proteinExistence type="predicted"/>
<dbReference type="AlphaFoldDB" id="A0A2N5W2V2"/>
<protein>
    <submittedName>
        <fullName evidence="2">Uncharacterized protein</fullName>
    </submittedName>
</protein>
<comment type="caution">
    <text evidence="2">The sequence shown here is derived from an EMBL/GenBank/DDBJ whole genome shotgun (WGS) entry which is preliminary data.</text>
</comment>
<feature type="region of interest" description="Disordered" evidence="1">
    <location>
        <begin position="1"/>
        <end position="39"/>
    </location>
</feature>
<organism evidence="2 3">
    <name type="scientific">Puccinia coronata f. sp. avenae</name>
    <dbReference type="NCBI Taxonomy" id="200324"/>
    <lineage>
        <taxon>Eukaryota</taxon>
        <taxon>Fungi</taxon>
        <taxon>Dikarya</taxon>
        <taxon>Basidiomycota</taxon>
        <taxon>Pucciniomycotina</taxon>
        <taxon>Pucciniomycetes</taxon>
        <taxon>Pucciniales</taxon>
        <taxon>Pucciniaceae</taxon>
        <taxon>Puccinia</taxon>
    </lineage>
</organism>
<name>A0A2N5W2V2_9BASI</name>
<evidence type="ECO:0000256" key="1">
    <source>
        <dbReference type="SAM" id="MobiDB-lite"/>
    </source>
</evidence>
<reference evidence="2 3" key="1">
    <citation type="submission" date="2017-11" db="EMBL/GenBank/DDBJ databases">
        <title>De novo assembly and phasing of dikaryotic genomes from two isolates of Puccinia coronata f. sp. avenae, the causal agent of oat crown rust.</title>
        <authorList>
            <person name="Miller M.E."/>
            <person name="Zhang Y."/>
            <person name="Omidvar V."/>
            <person name="Sperschneider J."/>
            <person name="Schwessinger B."/>
            <person name="Raley C."/>
            <person name="Palmer J.M."/>
            <person name="Garnica D."/>
            <person name="Upadhyaya N."/>
            <person name="Rathjen J."/>
            <person name="Taylor J.M."/>
            <person name="Park R.F."/>
            <person name="Dodds P.N."/>
            <person name="Hirsch C.D."/>
            <person name="Kianian S.F."/>
            <person name="Figueroa M."/>
        </authorList>
    </citation>
    <scope>NUCLEOTIDE SEQUENCE [LARGE SCALE GENOMIC DNA]</scope>
    <source>
        <strain evidence="2">12NC29</strain>
    </source>
</reference>
<feature type="compositionally biased region" description="Polar residues" evidence="1">
    <location>
        <begin position="7"/>
        <end position="21"/>
    </location>
</feature>
<dbReference type="EMBL" id="PGCJ01000019">
    <property type="protein sequence ID" value="PLW56520.1"/>
    <property type="molecule type" value="Genomic_DNA"/>
</dbReference>
<sequence length="75" mass="8248">MAGGPSTMKSHTLRFGSSPTLEPNAPLDPSLRQNPYPPSYRRFNQLVDGNTFAGSEDVMDSCRGGYIRRSPNAFQ</sequence>
<evidence type="ECO:0000313" key="2">
    <source>
        <dbReference type="EMBL" id="PLW56520.1"/>
    </source>
</evidence>
<gene>
    <name evidence="2" type="ORF">PCANC_01473</name>
</gene>